<sequence length="124" mass="13934">MILRYLDQLPIKLTVPKQQRSDLNKLQQPQIPARKNRKPTKINKTAGSPVGISIHTSYNHSPGQLPGITDKALSKKVSNNEHKISFLIRGTLSHFVLREGCISNTLCTSESVEMSYTFNETFVI</sequence>
<accession>A0A915HPE5</accession>
<feature type="region of interest" description="Disordered" evidence="1">
    <location>
        <begin position="20"/>
        <end position="65"/>
    </location>
</feature>
<evidence type="ECO:0000256" key="1">
    <source>
        <dbReference type="SAM" id="MobiDB-lite"/>
    </source>
</evidence>
<evidence type="ECO:0000313" key="2">
    <source>
        <dbReference type="Proteomes" id="UP000887565"/>
    </source>
</evidence>
<reference evidence="3" key="1">
    <citation type="submission" date="2022-11" db="UniProtKB">
        <authorList>
            <consortium name="WormBaseParasite"/>
        </authorList>
    </citation>
    <scope>IDENTIFICATION</scope>
</reference>
<protein>
    <submittedName>
        <fullName evidence="3">Uncharacterized protein</fullName>
    </submittedName>
</protein>
<evidence type="ECO:0000313" key="3">
    <source>
        <dbReference type="WBParaSite" id="nRc.2.0.1.t03589-RA"/>
    </source>
</evidence>
<keyword evidence="2" id="KW-1185">Reference proteome</keyword>
<proteinExistence type="predicted"/>
<dbReference type="AlphaFoldDB" id="A0A915HPE5"/>
<organism evidence="2 3">
    <name type="scientific">Romanomermis culicivorax</name>
    <name type="common">Nematode worm</name>
    <dbReference type="NCBI Taxonomy" id="13658"/>
    <lineage>
        <taxon>Eukaryota</taxon>
        <taxon>Metazoa</taxon>
        <taxon>Ecdysozoa</taxon>
        <taxon>Nematoda</taxon>
        <taxon>Enoplea</taxon>
        <taxon>Dorylaimia</taxon>
        <taxon>Mermithida</taxon>
        <taxon>Mermithoidea</taxon>
        <taxon>Mermithidae</taxon>
        <taxon>Romanomermis</taxon>
    </lineage>
</organism>
<dbReference type="Proteomes" id="UP000887565">
    <property type="component" value="Unplaced"/>
</dbReference>
<dbReference type="WBParaSite" id="nRc.2.0.1.t03589-RA">
    <property type="protein sequence ID" value="nRc.2.0.1.t03589-RA"/>
    <property type="gene ID" value="nRc.2.0.1.g03589"/>
</dbReference>
<name>A0A915HPE5_ROMCU</name>